<reference evidence="1" key="1">
    <citation type="submission" date="2020-04" db="EMBL/GenBank/DDBJ databases">
        <authorList>
            <person name="Alioto T."/>
            <person name="Alioto T."/>
            <person name="Gomez Garrido J."/>
        </authorList>
    </citation>
    <scope>NUCLEOTIDE SEQUENCE</scope>
    <source>
        <strain evidence="1">A484AB</strain>
    </source>
</reference>
<dbReference type="PANTHER" id="PTHR21625:SF1">
    <property type="entry name" value="DYNEIN REGULATORY COMPLEX PROTEIN 1"/>
    <property type="match status" value="1"/>
</dbReference>
<organism evidence="1 2">
    <name type="scientific">Paramuricea clavata</name>
    <name type="common">Red gorgonian</name>
    <name type="synonym">Violescent sea-whip</name>
    <dbReference type="NCBI Taxonomy" id="317549"/>
    <lineage>
        <taxon>Eukaryota</taxon>
        <taxon>Metazoa</taxon>
        <taxon>Cnidaria</taxon>
        <taxon>Anthozoa</taxon>
        <taxon>Octocorallia</taxon>
        <taxon>Malacalcyonacea</taxon>
        <taxon>Plexauridae</taxon>
        <taxon>Paramuricea</taxon>
    </lineage>
</organism>
<feature type="non-terminal residue" evidence="1">
    <location>
        <position position="1"/>
    </location>
</feature>
<feature type="non-terminal residue" evidence="1">
    <location>
        <position position="215"/>
    </location>
</feature>
<dbReference type="Proteomes" id="UP001152795">
    <property type="component" value="Unassembled WGS sequence"/>
</dbReference>
<dbReference type="OrthoDB" id="10260459at2759"/>
<dbReference type="PANTHER" id="PTHR21625">
    <property type="entry name" value="NYD-SP28 PROTEIN"/>
    <property type="match status" value="1"/>
</dbReference>
<dbReference type="GO" id="GO:0003352">
    <property type="term" value="P:regulation of cilium movement"/>
    <property type="evidence" value="ECO:0007669"/>
    <property type="project" value="TreeGrafter"/>
</dbReference>
<keyword evidence="2" id="KW-1185">Reference proteome</keyword>
<dbReference type="GO" id="GO:0005858">
    <property type="term" value="C:axonemal dynein complex"/>
    <property type="evidence" value="ECO:0007669"/>
    <property type="project" value="InterPro"/>
</dbReference>
<dbReference type="GO" id="GO:0070286">
    <property type="term" value="P:axonemal dynein complex assembly"/>
    <property type="evidence" value="ECO:0007669"/>
    <property type="project" value="InterPro"/>
</dbReference>
<gene>
    <name evidence="1" type="ORF">PACLA_8A032483</name>
</gene>
<proteinExistence type="predicted"/>
<comment type="caution">
    <text evidence="1">The sequence shown here is derived from an EMBL/GenBank/DDBJ whole genome shotgun (WGS) entry which is preliminary data.</text>
</comment>
<dbReference type="Pfam" id="PF14772">
    <property type="entry name" value="NYD-SP28"/>
    <property type="match status" value="1"/>
</dbReference>
<dbReference type="EMBL" id="CACRXK020022019">
    <property type="protein sequence ID" value="CAB4036423.1"/>
    <property type="molecule type" value="Genomic_DNA"/>
</dbReference>
<evidence type="ECO:0000313" key="2">
    <source>
        <dbReference type="Proteomes" id="UP001152795"/>
    </source>
</evidence>
<dbReference type="InterPro" id="IPR039505">
    <property type="entry name" value="DRC1/2_N"/>
</dbReference>
<sequence length="215" mass="25778">RLLKLKSDGTELVTNVQVAGDARENVRRVEEEENKRQRIEKLEAESKAAVEKFEEITKKWSQALSREIPQDLQTMLLDQKSSCDVMIDEKNKLINDFQQELKGLDDRYVKDLKKQAEDVDLMIERMDEQIKNLTKAYREELLQIEKSFVSERTELIENNRKKWQTLMQHRRDKEVEFLESRRKRVEDYEQQLDTLRVQDAEEYNMVKIKLETDVQ</sequence>
<dbReference type="InterPro" id="IPR039750">
    <property type="entry name" value="DRC1/DRC2"/>
</dbReference>
<protein>
    <submittedName>
        <fullName evidence="1">Uncharacterized protein</fullName>
    </submittedName>
</protein>
<dbReference type="GO" id="GO:0060285">
    <property type="term" value="P:cilium-dependent cell motility"/>
    <property type="evidence" value="ECO:0007669"/>
    <property type="project" value="TreeGrafter"/>
</dbReference>
<accession>A0A7D9LSJ2</accession>
<name>A0A7D9LSJ2_PARCT</name>
<evidence type="ECO:0000313" key="1">
    <source>
        <dbReference type="EMBL" id="CAB4036423.1"/>
    </source>
</evidence>
<dbReference type="AlphaFoldDB" id="A0A7D9LSJ2"/>